<dbReference type="PROSITE" id="PS50885">
    <property type="entry name" value="HAMP"/>
    <property type="match status" value="1"/>
</dbReference>
<keyword evidence="3 5" id="KW-0807">Transducer</keyword>
<proteinExistence type="inferred from homology"/>
<dbReference type="EMBL" id="JACHNH010000001">
    <property type="protein sequence ID" value="MBB4761527.1"/>
    <property type="molecule type" value="Genomic_DNA"/>
</dbReference>
<feature type="domain" description="HAMP" evidence="8">
    <location>
        <begin position="210"/>
        <end position="262"/>
    </location>
</feature>
<name>A0A7W7MPB7_9ACTN</name>
<dbReference type="SMART" id="SM00283">
    <property type="entry name" value="MA"/>
    <property type="match status" value="1"/>
</dbReference>
<evidence type="ECO:0000259" key="7">
    <source>
        <dbReference type="PROSITE" id="PS50111"/>
    </source>
</evidence>
<dbReference type="AlphaFoldDB" id="A0A7W7MPB7"/>
<dbReference type="InterPro" id="IPR003660">
    <property type="entry name" value="HAMP_dom"/>
</dbReference>
<dbReference type="PROSITE" id="PS50111">
    <property type="entry name" value="CHEMOTAXIS_TRANSDUC_2"/>
    <property type="match status" value="1"/>
</dbReference>
<comment type="caution">
    <text evidence="9">The sequence shown here is derived from an EMBL/GenBank/DDBJ whole genome shotgun (WGS) entry which is preliminary data.</text>
</comment>
<dbReference type="SUPFAM" id="SSF58104">
    <property type="entry name" value="Methyl-accepting chemotaxis protein (MCP) signaling domain"/>
    <property type="match status" value="1"/>
</dbReference>
<dbReference type="GO" id="GO:0006935">
    <property type="term" value="P:chemotaxis"/>
    <property type="evidence" value="ECO:0007669"/>
    <property type="project" value="InterPro"/>
</dbReference>
<dbReference type="GO" id="GO:0004888">
    <property type="term" value="F:transmembrane signaling receptor activity"/>
    <property type="evidence" value="ECO:0007669"/>
    <property type="project" value="InterPro"/>
</dbReference>
<dbReference type="Proteomes" id="UP000578112">
    <property type="component" value="Unassembled WGS sequence"/>
</dbReference>
<evidence type="ECO:0000313" key="10">
    <source>
        <dbReference type="Proteomes" id="UP000578112"/>
    </source>
</evidence>
<dbReference type="CDD" id="cd06225">
    <property type="entry name" value="HAMP"/>
    <property type="match status" value="1"/>
</dbReference>
<evidence type="ECO:0000259" key="8">
    <source>
        <dbReference type="PROSITE" id="PS50885"/>
    </source>
</evidence>
<dbReference type="GO" id="GO:0016020">
    <property type="term" value="C:membrane"/>
    <property type="evidence" value="ECO:0007669"/>
    <property type="project" value="InterPro"/>
</dbReference>
<protein>
    <submittedName>
        <fullName evidence="9">Methyl-accepting chemotaxis protein</fullName>
    </submittedName>
</protein>
<comment type="similarity">
    <text evidence="4">Belongs to the methyl-accepting chemotaxis (MCP) protein family.</text>
</comment>
<keyword evidence="6" id="KW-0472">Membrane</keyword>
<evidence type="ECO:0000256" key="6">
    <source>
        <dbReference type="SAM" id="Phobius"/>
    </source>
</evidence>
<gene>
    <name evidence="9" type="ORF">BJ971_002083</name>
</gene>
<dbReference type="GO" id="GO:0007165">
    <property type="term" value="P:signal transduction"/>
    <property type="evidence" value="ECO:0007669"/>
    <property type="project" value="UniProtKB-KW"/>
</dbReference>
<accession>A0A7W7MPB7</accession>
<dbReference type="SMART" id="SM00304">
    <property type="entry name" value="HAMP"/>
    <property type="match status" value="2"/>
</dbReference>
<evidence type="ECO:0000313" key="9">
    <source>
        <dbReference type="EMBL" id="MBB4761527.1"/>
    </source>
</evidence>
<evidence type="ECO:0000256" key="2">
    <source>
        <dbReference type="ARBA" id="ARBA00022989"/>
    </source>
</evidence>
<dbReference type="RefSeq" id="WP_377884982.1">
    <property type="nucleotide sequence ID" value="NZ_JBHMBT010000005.1"/>
</dbReference>
<dbReference type="InterPro" id="IPR024478">
    <property type="entry name" value="HlyB_4HB_MCP"/>
</dbReference>
<feature type="transmembrane region" description="Helical" evidence="6">
    <location>
        <begin position="189"/>
        <end position="209"/>
    </location>
</feature>
<evidence type="ECO:0000256" key="1">
    <source>
        <dbReference type="ARBA" id="ARBA00022692"/>
    </source>
</evidence>
<evidence type="ECO:0000256" key="3">
    <source>
        <dbReference type="ARBA" id="ARBA00023224"/>
    </source>
</evidence>
<dbReference type="InterPro" id="IPR004090">
    <property type="entry name" value="Chemotax_Me-accpt_rcpt"/>
</dbReference>
<dbReference type="PANTHER" id="PTHR32089">
    <property type="entry name" value="METHYL-ACCEPTING CHEMOTAXIS PROTEIN MCPB"/>
    <property type="match status" value="1"/>
</dbReference>
<feature type="domain" description="Methyl-accepting transducer" evidence="7">
    <location>
        <begin position="274"/>
        <end position="510"/>
    </location>
</feature>
<keyword evidence="10" id="KW-1185">Reference proteome</keyword>
<evidence type="ECO:0000256" key="5">
    <source>
        <dbReference type="PROSITE-ProRule" id="PRU00284"/>
    </source>
</evidence>
<keyword evidence="2 6" id="KW-1133">Transmembrane helix</keyword>
<dbReference type="Pfam" id="PF00015">
    <property type="entry name" value="MCPsignal"/>
    <property type="match status" value="1"/>
</dbReference>
<sequence>MTRWILNRRLYTKILLVVVVLATVGAGVGAFAIVQMSQLSAAVHELYTGSIVPGQHLEKIAVDIGVMRSAVLKHALTTSDASKARYEQDIKAADATFQQDVQDYQKITADPALLNRLEAAWQRYRTARDTHFLPASKRHADVEQIRDSELDPAAKATMTHLNALIAAENAEAAAAAVEADHRYTTARTITISVLAVGLLLAGTFGLLVARGLARRVRALSGVIRAIADGDLTRSVDADSRDEIGQMAAELHRACGTLRTTVGQISGSSQTLTEYAQRMASASTQIAGTAEQTSDRAETVSAAAGQVSSNVDTVAAAVEEMTASIREIAGSATDAAGIAQNAVAVAQNANGTMSKLGASSAEIGDIVKVITSIAEQTNLLALNATIEAARAGEAGKGFAVVASEVKDLAQETAKATEEISSRIKVIQTDTSAAVTAIGEITHVIERINGYSNTIASAVEEQTATTSEIGRNVAEAATGAANITDTITVVAKAAQDTYLGVGETRQTANELSGLASKLQTLVGQFTV</sequence>
<dbReference type="Gene3D" id="1.10.287.950">
    <property type="entry name" value="Methyl-accepting chemotaxis protein"/>
    <property type="match status" value="1"/>
</dbReference>
<dbReference type="Pfam" id="PF00672">
    <property type="entry name" value="HAMP"/>
    <property type="match status" value="1"/>
</dbReference>
<dbReference type="InterPro" id="IPR004089">
    <property type="entry name" value="MCPsignal_dom"/>
</dbReference>
<evidence type="ECO:0000256" key="4">
    <source>
        <dbReference type="ARBA" id="ARBA00029447"/>
    </source>
</evidence>
<keyword evidence="1 6" id="KW-0812">Transmembrane</keyword>
<dbReference type="PANTHER" id="PTHR32089:SF112">
    <property type="entry name" value="LYSOZYME-LIKE PROTEIN-RELATED"/>
    <property type="match status" value="1"/>
</dbReference>
<organism evidence="9 10">
    <name type="scientific">Actinoplanes digitatis</name>
    <dbReference type="NCBI Taxonomy" id="1868"/>
    <lineage>
        <taxon>Bacteria</taxon>
        <taxon>Bacillati</taxon>
        <taxon>Actinomycetota</taxon>
        <taxon>Actinomycetes</taxon>
        <taxon>Micromonosporales</taxon>
        <taxon>Micromonosporaceae</taxon>
        <taxon>Actinoplanes</taxon>
    </lineage>
</organism>
<reference evidence="9 10" key="1">
    <citation type="submission" date="2020-08" db="EMBL/GenBank/DDBJ databases">
        <title>Sequencing the genomes of 1000 actinobacteria strains.</title>
        <authorList>
            <person name="Klenk H.-P."/>
        </authorList>
    </citation>
    <scope>NUCLEOTIDE SEQUENCE [LARGE SCALE GENOMIC DNA]</scope>
    <source>
        <strain evidence="9 10">DSM 43149</strain>
    </source>
</reference>
<dbReference type="PRINTS" id="PR00260">
    <property type="entry name" value="CHEMTRNSDUCR"/>
</dbReference>
<dbReference type="Pfam" id="PF12729">
    <property type="entry name" value="4HB_MCP_1"/>
    <property type="match status" value="1"/>
</dbReference>